<keyword evidence="3" id="KW-1185">Reference proteome</keyword>
<dbReference type="EMBL" id="BAAAJE010000006">
    <property type="protein sequence ID" value="GAA1139513.1"/>
    <property type="molecule type" value="Genomic_DNA"/>
</dbReference>
<dbReference type="Proteomes" id="UP001499979">
    <property type="component" value="Unassembled WGS sequence"/>
</dbReference>
<accession>A0ABN1UCD4</accession>
<comment type="caution">
    <text evidence="2">The sequence shown here is derived from an EMBL/GenBank/DDBJ whole genome shotgun (WGS) entry which is preliminary data.</text>
</comment>
<keyword evidence="1" id="KW-0732">Signal</keyword>
<evidence type="ECO:0000256" key="1">
    <source>
        <dbReference type="SAM" id="SignalP"/>
    </source>
</evidence>
<sequence length="522" mass="54889">MAKSPSRALLAALTVPLLVVSGLTATTTSATAGAAAAGGKSTPARAAEARAALADAQAVLSGHAGRPTRDATMMLLRLVQLRDELTGADRAAAARALDRPVLAHSACTASNCYHWDTTGSDAVPVGDTDSDGTPDYVEAAMATVDDVRSTYSGAGYRTPEPDGTLGGNAQTDIYLTDVGDQGMYGYCTSDQQVPQGGPYDAWAYCVLDNDFKASQFPTNTPLENLQVTAAHEYFHAVQFAYDYYEDPWFMEATATWAEDELYTDVDDNLQYLATSPLSQPGRPLDTWADSGADDGAQYGEWIFFRFLTEQIPAAEGGLPTLVRDMWRRADGSAGATDEYSMQAVESVLADRGVDATAAFAAFAAANRMPQRYYAEGAANHYPVAAPAGTVKLSSGKKDSKWLVATVDHLAAATARFVPGSGLSSRAWKLKVTVDLPAKSTGTTAVVTVAKRSGAPQVLVVPLDASGGGSKKVVFGSAGVSYVEVTLVNAGTSYTCWNGGPYSCMGTSNDDGRKLYVRAVATK</sequence>
<evidence type="ECO:0000313" key="3">
    <source>
        <dbReference type="Proteomes" id="UP001499979"/>
    </source>
</evidence>
<feature type="signal peptide" evidence="1">
    <location>
        <begin position="1"/>
        <end position="32"/>
    </location>
</feature>
<dbReference type="RefSeq" id="WP_343907259.1">
    <property type="nucleotide sequence ID" value="NZ_BAAAJE010000006.1"/>
</dbReference>
<evidence type="ECO:0008006" key="4">
    <source>
        <dbReference type="Google" id="ProtNLM"/>
    </source>
</evidence>
<dbReference type="NCBIfam" id="NF045524">
    <property type="entry name" value="MXAN_6640_HExxH"/>
    <property type="match status" value="1"/>
</dbReference>
<reference evidence="2 3" key="1">
    <citation type="journal article" date="2019" name="Int. J. Syst. Evol. Microbiol.">
        <title>The Global Catalogue of Microorganisms (GCM) 10K type strain sequencing project: providing services to taxonomists for standard genome sequencing and annotation.</title>
        <authorList>
            <consortium name="The Broad Institute Genomics Platform"/>
            <consortium name="The Broad Institute Genome Sequencing Center for Infectious Disease"/>
            <person name="Wu L."/>
            <person name="Ma J."/>
        </authorList>
    </citation>
    <scope>NUCLEOTIDE SEQUENCE [LARGE SCALE GENOMIC DNA]</scope>
    <source>
        <strain evidence="2 3">JCM 11813</strain>
    </source>
</reference>
<organism evidence="2 3">
    <name type="scientific">Nocardioides aquiterrae</name>
    <dbReference type="NCBI Taxonomy" id="203799"/>
    <lineage>
        <taxon>Bacteria</taxon>
        <taxon>Bacillati</taxon>
        <taxon>Actinomycetota</taxon>
        <taxon>Actinomycetes</taxon>
        <taxon>Propionibacteriales</taxon>
        <taxon>Nocardioidaceae</taxon>
        <taxon>Nocardioides</taxon>
    </lineage>
</organism>
<name>A0ABN1UCD4_9ACTN</name>
<proteinExistence type="predicted"/>
<evidence type="ECO:0000313" key="2">
    <source>
        <dbReference type="EMBL" id="GAA1139513.1"/>
    </source>
</evidence>
<gene>
    <name evidence="2" type="ORF">GCM10009606_18950</name>
</gene>
<feature type="chain" id="PRO_5045081959" description="Neutral metalloprotease" evidence="1">
    <location>
        <begin position="33"/>
        <end position="522"/>
    </location>
</feature>
<protein>
    <recommendedName>
        <fullName evidence="4">Neutral metalloprotease</fullName>
    </recommendedName>
</protein>